<feature type="compositionally biased region" description="Polar residues" evidence="8">
    <location>
        <begin position="81"/>
        <end position="102"/>
    </location>
</feature>
<evidence type="ECO:0000313" key="9">
    <source>
        <dbReference type="EMBL" id="RDI70070.1"/>
    </source>
</evidence>
<feature type="region of interest" description="Disordered" evidence="8">
    <location>
        <begin position="78"/>
        <end position="102"/>
    </location>
</feature>
<keyword evidence="6" id="KW-0333">Golgi apparatus</keyword>
<reference evidence="9 10" key="1">
    <citation type="submission" date="2018-07" db="EMBL/GenBank/DDBJ databases">
        <title>Genome sequence of extremly halophilic archaeon Halopelagius longus strain BC12-B1.</title>
        <authorList>
            <person name="Zhang X."/>
        </authorList>
    </citation>
    <scope>NUCLEOTIDE SEQUENCE [LARGE SCALE GENOMIC DNA]</scope>
    <source>
        <strain evidence="9 10">BC12-B1</strain>
    </source>
</reference>
<comment type="caution">
    <text evidence="9">The sequence shown here is derived from an EMBL/GenBank/DDBJ whole genome shotgun (WGS) entry which is preliminary data.</text>
</comment>
<accession>A0A370IHG0</accession>
<evidence type="ECO:0000256" key="5">
    <source>
        <dbReference type="ARBA" id="ARBA00022989"/>
    </source>
</evidence>
<evidence type="ECO:0000256" key="4">
    <source>
        <dbReference type="ARBA" id="ARBA00022968"/>
    </source>
</evidence>
<evidence type="ECO:0000256" key="3">
    <source>
        <dbReference type="ARBA" id="ARBA00022801"/>
    </source>
</evidence>
<evidence type="ECO:0000313" key="10">
    <source>
        <dbReference type="Proteomes" id="UP000255421"/>
    </source>
</evidence>
<protein>
    <submittedName>
        <fullName evidence="9">Uncharacterized protein</fullName>
    </submittedName>
</protein>
<dbReference type="EMBL" id="QQST01000002">
    <property type="protein sequence ID" value="RDI70070.1"/>
    <property type="molecule type" value="Genomic_DNA"/>
</dbReference>
<keyword evidence="4" id="KW-0735">Signal-anchor</keyword>
<keyword evidence="2" id="KW-0812">Transmembrane</keyword>
<keyword evidence="3" id="KW-0378">Hydrolase</keyword>
<dbReference type="PANTHER" id="PTHR13572">
    <property type="entry name" value="ENDO-ALPHA-1,2-MANNOSIDASE"/>
    <property type="match status" value="1"/>
</dbReference>
<gene>
    <name evidence="9" type="ORF">DWB78_15695</name>
</gene>
<keyword evidence="5" id="KW-1133">Transmembrane helix</keyword>
<dbReference type="Gene3D" id="3.20.20.80">
    <property type="entry name" value="Glycosidases"/>
    <property type="match status" value="1"/>
</dbReference>
<keyword evidence="7" id="KW-0472">Membrane</keyword>
<keyword evidence="10" id="KW-1185">Reference proteome</keyword>
<dbReference type="Pfam" id="PF14307">
    <property type="entry name" value="Glyco_tran_WbsX"/>
    <property type="match status" value="1"/>
</dbReference>
<dbReference type="Proteomes" id="UP000255421">
    <property type="component" value="Unassembled WGS sequence"/>
</dbReference>
<dbReference type="GO" id="GO:0004559">
    <property type="term" value="F:alpha-mannosidase activity"/>
    <property type="evidence" value="ECO:0007669"/>
    <property type="project" value="TreeGrafter"/>
</dbReference>
<organism evidence="9 10">
    <name type="scientific">Halopelagius longus</name>
    <dbReference type="NCBI Taxonomy" id="1236180"/>
    <lineage>
        <taxon>Archaea</taxon>
        <taxon>Methanobacteriati</taxon>
        <taxon>Methanobacteriota</taxon>
        <taxon>Stenosarchaea group</taxon>
        <taxon>Halobacteria</taxon>
        <taxon>Halobacteriales</taxon>
        <taxon>Haloferacaceae</taxon>
    </lineage>
</organism>
<sequence length="555" mass="62021">MLPYAHRTDLSVRPRPYPAWRVRGHVAGTLPPYSINSDNQPEWLYLSPRTYRMMLETTRRRLLAGTVGLVASGTAVAGRVRSQSPDETTQATSSSPSNERPSTTVCAHYYPWYGPDSHWDEGYTETPLLGEYDSGHSAVIDQNLDWAEQYGIDWLSASWWGPNSRENRILATVFGDRIRETDVEYSVLYESLGRFDATDDGIDMDLPENRERLLSDLEYLQENHFRHPNYRRVNGKPIVYLWPSRAFRGDVVGAFEEVRAELDAEPYIWGNFVSPHAPTGADRDRVGAFDAISMYNPYALWRRIDADERSFASALSDHYHQWRAAAEGGETHFYPTVVPGFDNTEAGGDLPVLPRDPERFRDDCRSARKTGDSAVNTVVVTSYNEFHEGTHVEPTLEMGHALLEAVSDELATAEVTDPLDARASLELRFDRTESPPDDSRQLAFAANRIALRDGTTPLANYDVGAATGLLFGGGVYDSESDGARSWRWMGGSDGRCRVFFELPAVEDATALTVEGLGIDSGVRTTVRLDGREIGTVTLSDRWDTYELSIPNGSDP</sequence>
<evidence type="ECO:0000256" key="8">
    <source>
        <dbReference type="SAM" id="MobiDB-lite"/>
    </source>
</evidence>
<evidence type="ECO:0000256" key="6">
    <source>
        <dbReference type="ARBA" id="ARBA00023034"/>
    </source>
</evidence>
<name>A0A370IHG0_9EURY</name>
<comment type="subcellular location">
    <subcellularLocation>
        <location evidence="1">Golgi apparatus membrane</location>
        <topology evidence="1">Single-pass type II membrane protein</topology>
    </subcellularLocation>
</comment>
<dbReference type="PANTHER" id="PTHR13572:SF4">
    <property type="entry name" value="RE57134P"/>
    <property type="match status" value="1"/>
</dbReference>
<evidence type="ECO:0000256" key="1">
    <source>
        <dbReference type="ARBA" id="ARBA00004323"/>
    </source>
</evidence>
<dbReference type="InterPro" id="IPR026071">
    <property type="entry name" value="Glyco_Hydrolase_99"/>
</dbReference>
<dbReference type="AlphaFoldDB" id="A0A370IHG0"/>
<dbReference type="InterPro" id="IPR032719">
    <property type="entry name" value="WbsX"/>
</dbReference>
<proteinExistence type="predicted"/>
<evidence type="ECO:0000256" key="7">
    <source>
        <dbReference type="ARBA" id="ARBA00023136"/>
    </source>
</evidence>
<evidence type="ECO:0000256" key="2">
    <source>
        <dbReference type="ARBA" id="ARBA00022692"/>
    </source>
</evidence>